<feature type="domain" description="NAD-dependent epimerase/dehydratase" evidence="2">
    <location>
        <begin position="55"/>
        <end position="259"/>
    </location>
</feature>
<gene>
    <name evidence="3" type="ORF">DLJ59_16120</name>
</gene>
<reference evidence="3 4" key="1">
    <citation type="submission" date="2018-05" db="EMBL/GenBank/DDBJ databases">
        <title>Micromonospora from Atacama Desert.</title>
        <authorList>
            <person name="Carro L."/>
            <person name="Goodfellow M."/>
            <person name="Klenk H.-P."/>
        </authorList>
    </citation>
    <scope>NUCLEOTIDE SEQUENCE [LARGE SCALE GENOMIC DNA]</scope>
    <source>
        <strain evidence="3 4">LB39</strain>
    </source>
</reference>
<dbReference type="InterPro" id="IPR001509">
    <property type="entry name" value="Epimerase_deHydtase"/>
</dbReference>
<dbReference type="EMBL" id="QGSZ01000213">
    <property type="protein sequence ID" value="RQX02181.1"/>
    <property type="molecule type" value="Genomic_DNA"/>
</dbReference>
<dbReference type="Pfam" id="PF01370">
    <property type="entry name" value="Epimerase"/>
    <property type="match status" value="1"/>
</dbReference>
<feature type="compositionally biased region" description="Polar residues" evidence="1">
    <location>
        <begin position="358"/>
        <end position="369"/>
    </location>
</feature>
<accession>A0A3N9WMR7</accession>
<dbReference type="GO" id="GO:0044877">
    <property type="term" value="F:protein-containing complex binding"/>
    <property type="evidence" value="ECO:0007669"/>
    <property type="project" value="TreeGrafter"/>
</dbReference>
<feature type="compositionally biased region" description="Low complexity" evidence="1">
    <location>
        <begin position="1"/>
        <end position="11"/>
    </location>
</feature>
<dbReference type="Proteomes" id="UP000282312">
    <property type="component" value="Unassembled WGS sequence"/>
</dbReference>
<dbReference type="InterPro" id="IPR051207">
    <property type="entry name" value="ComplexI_NDUFA9_subunit"/>
</dbReference>
<evidence type="ECO:0000256" key="1">
    <source>
        <dbReference type="SAM" id="MobiDB-lite"/>
    </source>
</evidence>
<proteinExistence type="predicted"/>
<evidence type="ECO:0000313" key="4">
    <source>
        <dbReference type="Proteomes" id="UP000282312"/>
    </source>
</evidence>
<feature type="region of interest" description="Disordered" evidence="1">
    <location>
        <begin position="1"/>
        <end position="45"/>
    </location>
</feature>
<evidence type="ECO:0000259" key="2">
    <source>
        <dbReference type="Pfam" id="PF01370"/>
    </source>
</evidence>
<dbReference type="Gene3D" id="3.40.50.720">
    <property type="entry name" value="NAD(P)-binding Rossmann-like Domain"/>
    <property type="match status" value="1"/>
</dbReference>
<dbReference type="PANTHER" id="PTHR12126">
    <property type="entry name" value="NADH-UBIQUINONE OXIDOREDUCTASE 39 KDA SUBUNIT-RELATED"/>
    <property type="match status" value="1"/>
</dbReference>
<name>A0A3N9WMR7_9ACTN</name>
<dbReference type="AlphaFoldDB" id="A0A3N9WMR7"/>
<sequence length="398" mass="42063">MPRPSASSLPTSLPPAGSPPSGPSPRRKEERSMPELSAQRAGDLAGVGNRPVQKVAVLGSSGFVGRAVVAELGSRGAEVRLVTAPRVSWPLAEALRNHSVPADLQRDVVDALAAQLDGAHIVINTAGLPNGSAPDSAELYGGNALLPTLVARASALVNADRLVHVSSAAAQGAMKLDETSRTMPFSPYSRSKAIGERLLQREDCIDAVIYRSTWVHDVDRPNTRALIRLAQSRMSCVAGDGTAPTPQVLIDDVAAAISHLGLVDGPVPPIVLQPYNGMTTGLLLRLLGGREPRHLPPRMARYATRCLTAYGRTSLNANAHARRVDMLLFGKRQTPGWLADQGLAPKLRPEAWERLRTAGTQPTPASAPNSDAVARPRTGDSRPVETSGADAANRSLTK</sequence>
<organism evidence="3 4">
    <name type="scientific">Micromonospora inaquosa</name>
    <dbReference type="NCBI Taxonomy" id="2203716"/>
    <lineage>
        <taxon>Bacteria</taxon>
        <taxon>Bacillati</taxon>
        <taxon>Actinomycetota</taxon>
        <taxon>Actinomycetes</taxon>
        <taxon>Micromonosporales</taxon>
        <taxon>Micromonosporaceae</taxon>
        <taxon>Micromonospora</taxon>
    </lineage>
</organism>
<evidence type="ECO:0000313" key="3">
    <source>
        <dbReference type="EMBL" id="RQX02181.1"/>
    </source>
</evidence>
<keyword evidence="4" id="KW-1185">Reference proteome</keyword>
<protein>
    <submittedName>
        <fullName evidence="3">Epimerase</fullName>
    </submittedName>
</protein>
<dbReference type="InterPro" id="IPR036291">
    <property type="entry name" value="NAD(P)-bd_dom_sf"/>
</dbReference>
<dbReference type="PANTHER" id="PTHR12126:SF11">
    <property type="entry name" value="NADH DEHYDROGENASE [UBIQUINONE] 1 ALPHA SUBCOMPLEX SUBUNIT 9, MITOCHONDRIAL"/>
    <property type="match status" value="1"/>
</dbReference>
<feature type="region of interest" description="Disordered" evidence="1">
    <location>
        <begin position="353"/>
        <end position="398"/>
    </location>
</feature>
<feature type="compositionally biased region" description="Pro residues" evidence="1">
    <location>
        <begin position="12"/>
        <end position="23"/>
    </location>
</feature>
<dbReference type="SUPFAM" id="SSF51735">
    <property type="entry name" value="NAD(P)-binding Rossmann-fold domains"/>
    <property type="match status" value="1"/>
</dbReference>
<comment type="caution">
    <text evidence="3">The sequence shown here is derived from an EMBL/GenBank/DDBJ whole genome shotgun (WGS) entry which is preliminary data.</text>
</comment>